<name>A0A6J4JJ85_9PSEU</name>
<feature type="region of interest" description="Disordered" evidence="1">
    <location>
        <begin position="1"/>
        <end position="146"/>
    </location>
</feature>
<organism evidence="2">
    <name type="scientific">uncultured Actinomycetospora sp</name>
    <dbReference type="NCBI Taxonomy" id="1135996"/>
    <lineage>
        <taxon>Bacteria</taxon>
        <taxon>Bacillati</taxon>
        <taxon>Actinomycetota</taxon>
        <taxon>Actinomycetes</taxon>
        <taxon>Pseudonocardiales</taxon>
        <taxon>Pseudonocardiaceae</taxon>
        <taxon>Actinomycetospora</taxon>
        <taxon>environmental samples</taxon>
    </lineage>
</organism>
<feature type="compositionally biased region" description="Gly residues" evidence="1">
    <location>
        <begin position="64"/>
        <end position="74"/>
    </location>
</feature>
<evidence type="ECO:0000256" key="1">
    <source>
        <dbReference type="SAM" id="MobiDB-lite"/>
    </source>
</evidence>
<protein>
    <submittedName>
        <fullName evidence="2">LSU ribosomal protein L22p (L17e)</fullName>
    </submittedName>
</protein>
<sequence>GPSQGRYVRYGCSSRDRRGPPRGGRAGALRAHVADEGPPRRGPGAGHARRPGRLGAGVRPAEGGPPGGEGGRQRGGQRREQRRPGPHEPRDLDDHGRRGSHHEAVPAPRAGPGVPHPEADQPHLRRGDRGRRGQGWPHAREGEWPL</sequence>
<keyword evidence="2" id="KW-0687">Ribonucleoprotein</keyword>
<proteinExistence type="predicted"/>
<reference evidence="2" key="1">
    <citation type="submission" date="2020-02" db="EMBL/GenBank/DDBJ databases">
        <authorList>
            <person name="Meier V. D."/>
        </authorList>
    </citation>
    <scope>NUCLEOTIDE SEQUENCE</scope>
    <source>
        <strain evidence="2">AVDCRST_MAG54</strain>
    </source>
</reference>
<feature type="compositionally biased region" description="Basic and acidic residues" evidence="1">
    <location>
        <begin position="77"/>
        <end position="104"/>
    </location>
</feature>
<feature type="compositionally biased region" description="Basic and acidic residues" evidence="1">
    <location>
        <begin position="117"/>
        <end position="131"/>
    </location>
</feature>
<feature type="non-terminal residue" evidence="2">
    <location>
        <position position="1"/>
    </location>
</feature>
<dbReference type="GO" id="GO:0005840">
    <property type="term" value="C:ribosome"/>
    <property type="evidence" value="ECO:0007669"/>
    <property type="project" value="UniProtKB-KW"/>
</dbReference>
<evidence type="ECO:0000313" key="2">
    <source>
        <dbReference type="EMBL" id="CAA9279062.1"/>
    </source>
</evidence>
<gene>
    <name evidence="2" type="ORF">AVDCRST_MAG54-3452</name>
</gene>
<dbReference type="EMBL" id="CADCTH010000442">
    <property type="protein sequence ID" value="CAA9279062.1"/>
    <property type="molecule type" value="Genomic_DNA"/>
</dbReference>
<dbReference type="AlphaFoldDB" id="A0A6J4JJ85"/>
<feature type="non-terminal residue" evidence="2">
    <location>
        <position position="146"/>
    </location>
</feature>
<keyword evidence="2" id="KW-0689">Ribosomal protein</keyword>
<accession>A0A6J4JJ85</accession>